<dbReference type="EMBL" id="FMUI01000006">
    <property type="protein sequence ID" value="SCX51199.1"/>
    <property type="molecule type" value="Genomic_DNA"/>
</dbReference>
<name>A0A1G4YD03_9ENTR</name>
<dbReference type="Proteomes" id="UP000183569">
    <property type="component" value="Unassembled WGS sequence"/>
</dbReference>
<evidence type="ECO:0000313" key="2">
    <source>
        <dbReference type="Proteomes" id="UP000183569"/>
    </source>
</evidence>
<sequence>MNRLQTISVVLAQKMDQLQARENIQLAIAACQYALRVSGWKDANVGEAFSGLQRNGTLTKHELAFCRKRGEALDNDYFIKQENGETDSIISFSRARVVSAILLLHAGEYAESVYESLISLDDTAPLLAVLQEKG</sequence>
<comment type="caution">
    <text evidence="1">The sequence shown here is derived from an EMBL/GenBank/DDBJ whole genome shotgun (WGS) entry which is preliminary data.</text>
</comment>
<protein>
    <submittedName>
        <fullName evidence="1">Uncharacterized protein</fullName>
    </submittedName>
</protein>
<dbReference type="RefSeq" id="WP_017458129.1">
    <property type="nucleotide sequence ID" value="NZ_FMUI01000006.1"/>
</dbReference>
<proteinExistence type="predicted"/>
<dbReference type="GeneID" id="23844375"/>
<reference evidence="1 2" key="1">
    <citation type="submission" date="2016-10" db="EMBL/GenBank/DDBJ databases">
        <authorList>
            <person name="Varghese N."/>
            <person name="Submissions S."/>
        </authorList>
    </citation>
    <scope>NUCLEOTIDE SEQUENCE [LARGE SCALE GENOMIC DNA]</scope>
    <source>
        <strain evidence="1 2">CGMCC 1.12102</strain>
    </source>
</reference>
<dbReference type="AlphaFoldDB" id="A0A1G4YD03"/>
<accession>A0A1G4YD03</accession>
<evidence type="ECO:0000313" key="1">
    <source>
        <dbReference type="EMBL" id="SCX51199.1"/>
    </source>
</evidence>
<organism evidence="1 2">
    <name type="scientific">Kosakonia sacchari</name>
    <dbReference type="NCBI Taxonomy" id="1158459"/>
    <lineage>
        <taxon>Bacteria</taxon>
        <taxon>Pseudomonadati</taxon>
        <taxon>Pseudomonadota</taxon>
        <taxon>Gammaproteobacteria</taxon>
        <taxon>Enterobacterales</taxon>
        <taxon>Enterobacteriaceae</taxon>
        <taxon>Kosakonia</taxon>
    </lineage>
</organism>
<gene>
    <name evidence="1" type="ORF">SAMN02927897_02407</name>
</gene>